<dbReference type="EMBL" id="CABPSE010000037">
    <property type="protein sequence ID" value="VVE56246.1"/>
    <property type="molecule type" value="Genomic_DNA"/>
</dbReference>
<dbReference type="Proteomes" id="UP000383971">
    <property type="component" value="Unassembled WGS sequence"/>
</dbReference>
<evidence type="ECO:0000256" key="1">
    <source>
        <dbReference type="SAM" id="MobiDB-lite"/>
    </source>
</evidence>
<reference evidence="2 3" key="1">
    <citation type="submission" date="2019-08" db="EMBL/GenBank/DDBJ databases">
        <authorList>
            <person name="Peeters C."/>
        </authorList>
    </citation>
    <scope>NUCLEOTIDE SEQUENCE [LARGE SCALE GENOMIC DNA]</scope>
    <source>
        <strain evidence="2 3">LMG 31111</strain>
    </source>
</reference>
<name>A0A5E4Z539_9BURK</name>
<proteinExistence type="predicted"/>
<feature type="region of interest" description="Disordered" evidence="1">
    <location>
        <begin position="1"/>
        <end position="34"/>
    </location>
</feature>
<gene>
    <name evidence="2" type="ORF">PCO31111_05107</name>
</gene>
<accession>A0A5E4Z539</accession>
<keyword evidence="3" id="KW-1185">Reference proteome</keyword>
<organism evidence="2 3">
    <name type="scientific">Pandoraea communis</name>
    <dbReference type="NCBI Taxonomy" id="2508297"/>
    <lineage>
        <taxon>Bacteria</taxon>
        <taxon>Pseudomonadati</taxon>
        <taxon>Pseudomonadota</taxon>
        <taxon>Betaproteobacteria</taxon>
        <taxon>Burkholderiales</taxon>
        <taxon>Burkholderiaceae</taxon>
        <taxon>Pandoraea</taxon>
    </lineage>
</organism>
<evidence type="ECO:0000313" key="2">
    <source>
        <dbReference type="EMBL" id="VVE56246.1"/>
    </source>
</evidence>
<dbReference type="RefSeq" id="WP_150587308.1">
    <property type="nucleotide sequence ID" value="NZ_CABPSE010000037.1"/>
</dbReference>
<sequence length="87" mass="9574">MDDQMDDASRGEGSDRGAEGDSATGCGGAEGKTKMQIATEIYKRMKRRKQVTRKEIIEQFISEAGLSKDGASTYYQMIKHGGRKARP</sequence>
<evidence type="ECO:0000313" key="3">
    <source>
        <dbReference type="Proteomes" id="UP000383971"/>
    </source>
</evidence>
<feature type="compositionally biased region" description="Basic and acidic residues" evidence="1">
    <location>
        <begin position="7"/>
        <end position="19"/>
    </location>
</feature>
<protein>
    <submittedName>
        <fullName evidence="2">Uncharacterized protein</fullName>
    </submittedName>
</protein>
<dbReference type="AlphaFoldDB" id="A0A5E4Z539"/>